<dbReference type="OrthoDB" id="9810122at2"/>
<dbReference type="EMBL" id="FPBO01000059">
    <property type="protein sequence ID" value="SFV17080.1"/>
    <property type="molecule type" value="Genomic_DNA"/>
</dbReference>
<dbReference type="GO" id="GO:0032259">
    <property type="term" value="P:methylation"/>
    <property type="evidence" value="ECO:0007669"/>
    <property type="project" value="UniProtKB-KW"/>
</dbReference>
<feature type="compositionally biased region" description="Low complexity" evidence="1">
    <location>
        <begin position="33"/>
        <end position="42"/>
    </location>
</feature>
<dbReference type="AlphaFoldDB" id="A0A1I7M5L5"/>
<dbReference type="STRING" id="1035707.SAMN05216552_10597"/>
<keyword evidence="4" id="KW-1185">Reference proteome</keyword>
<dbReference type="GO" id="GO:0008168">
    <property type="term" value="F:methyltransferase activity"/>
    <property type="evidence" value="ECO:0007669"/>
    <property type="project" value="UniProtKB-KW"/>
</dbReference>
<dbReference type="Proteomes" id="UP000199391">
    <property type="component" value="Unassembled WGS sequence"/>
</dbReference>
<gene>
    <name evidence="3" type="ORF">SAMN05216552_10597</name>
</gene>
<organism evidence="3 4">
    <name type="scientific">Pseudoduganella namucuonensis</name>
    <dbReference type="NCBI Taxonomy" id="1035707"/>
    <lineage>
        <taxon>Bacteria</taxon>
        <taxon>Pseudomonadati</taxon>
        <taxon>Pseudomonadota</taxon>
        <taxon>Betaproteobacteria</taxon>
        <taxon>Burkholderiales</taxon>
        <taxon>Oxalobacteraceae</taxon>
        <taxon>Telluria group</taxon>
        <taxon>Pseudoduganella</taxon>
    </lineage>
</organism>
<evidence type="ECO:0000259" key="2">
    <source>
        <dbReference type="Pfam" id="PF05050"/>
    </source>
</evidence>
<keyword evidence="3" id="KW-0808">Transferase</keyword>
<dbReference type="InterPro" id="IPR011990">
    <property type="entry name" value="TPR-like_helical_dom_sf"/>
</dbReference>
<proteinExistence type="predicted"/>
<protein>
    <submittedName>
        <fullName evidence="3">Methyltransferase, FkbM family</fullName>
    </submittedName>
</protein>
<dbReference type="Gene3D" id="1.25.40.10">
    <property type="entry name" value="Tetratricopeptide repeat domain"/>
    <property type="match status" value="1"/>
</dbReference>
<dbReference type="InterPro" id="IPR006342">
    <property type="entry name" value="FkbM_mtfrase"/>
</dbReference>
<accession>A0A1I7M5L5</accession>
<evidence type="ECO:0000313" key="3">
    <source>
        <dbReference type="EMBL" id="SFV17080.1"/>
    </source>
</evidence>
<feature type="domain" description="Methyltransferase FkbM" evidence="2">
    <location>
        <begin position="245"/>
        <end position="404"/>
    </location>
</feature>
<reference evidence="4" key="1">
    <citation type="submission" date="2016-10" db="EMBL/GenBank/DDBJ databases">
        <authorList>
            <person name="Varghese N."/>
            <person name="Submissions S."/>
        </authorList>
    </citation>
    <scope>NUCLEOTIDE SEQUENCE [LARGE SCALE GENOMIC DNA]</scope>
    <source>
        <strain evidence="4">CGMCC 1.11014</strain>
    </source>
</reference>
<feature type="region of interest" description="Disordered" evidence="1">
    <location>
        <begin position="29"/>
        <end position="51"/>
    </location>
</feature>
<evidence type="ECO:0000256" key="1">
    <source>
        <dbReference type="SAM" id="MobiDB-lite"/>
    </source>
</evidence>
<dbReference type="Pfam" id="PF05050">
    <property type="entry name" value="Methyltransf_21"/>
    <property type="match status" value="1"/>
</dbReference>
<sequence>MSRGLPAPLLGIARIPLLSKLIDWLAGRPRPSAPNAPQNEAPAPTPPCAPFDPELLNAARLQWQLGDWEELTRLGLEQLAEHPERARLALLVGMAHVQLHDQMNGRLWLRRAQDWGAAPVLVAQLLIGGVYNTLGRAALLQRRPRQALSHFKAAITGVEGDAPAASQLRCAREFARLGLPDAYAAAALPLERGAPHELATANAPLELAAASPPPPCAGIVSYAQNLEDVMLWRALGHIEEGQYVDVGAGHPRADSVSRGFYERGWRGLHVEPAPAQTAALRTDRPDEPVLAAMVATAAASAPFFVVLEANGKSTAQRAMAEDYQATGYTVSETAVPALDLAGVLQQCRPGPIHWMRLAVEGAESEALAGWGDCPRRPWVVLVNTQGGVTGTSAWEAELAARGYREVYSNGIDRFYLARSHWHLRTAFSHGPNARDNFALSGQGGRFASHASR</sequence>
<keyword evidence="3" id="KW-0489">Methyltransferase</keyword>
<evidence type="ECO:0000313" key="4">
    <source>
        <dbReference type="Proteomes" id="UP000199391"/>
    </source>
</evidence>
<name>A0A1I7M5L5_9BURK</name>